<dbReference type="Gene3D" id="1.10.510.10">
    <property type="entry name" value="Transferase(Phosphotransferase) domain 1"/>
    <property type="match status" value="1"/>
</dbReference>
<keyword evidence="4" id="KW-0067">ATP-binding</keyword>
<keyword evidence="7" id="KW-1185">Reference proteome</keyword>
<dbReference type="InterPro" id="IPR011009">
    <property type="entry name" value="Kinase-like_dom_sf"/>
</dbReference>
<keyword evidence="1" id="KW-0808">Transferase</keyword>
<dbReference type="GO" id="GO:0004674">
    <property type="term" value="F:protein serine/threonine kinase activity"/>
    <property type="evidence" value="ECO:0007669"/>
    <property type="project" value="TreeGrafter"/>
</dbReference>
<dbReference type="PANTHER" id="PTHR44329:SF288">
    <property type="entry name" value="MITOGEN-ACTIVATED PROTEIN KINASE KINASE KINASE 20"/>
    <property type="match status" value="1"/>
</dbReference>
<keyword evidence="2" id="KW-0547">Nucleotide-binding</keyword>
<dbReference type="Pfam" id="PF07714">
    <property type="entry name" value="PK_Tyr_Ser-Thr"/>
    <property type="match status" value="1"/>
</dbReference>
<evidence type="ECO:0000256" key="3">
    <source>
        <dbReference type="ARBA" id="ARBA00022777"/>
    </source>
</evidence>
<sequence length="255" mass="28288">MKTVTREGEYPLGGGGFADIWKGQCDNQVVCLKVLRFYVEANQKKKESAVSAFCQEAMIFEIASGLAYLHSLRPVVIHGDIKGINILVDEYHNCRLADFGLAAVLETQVVKNVTSGAVRGSVHWMAPELFMSSSSVSDKRPADIYAYGCTVFEVGHILRTPYLNPSPSLTQTQIMTGHPPFSNFNDYQVILEVLKGTRPPKPTFSWFLGNVWDLVESCWHSDSGKRPCAVEIEQGLERLLSLRDEESKCVGDVPS</sequence>
<gene>
    <name evidence="6" type="ORF">VNI00_019471</name>
</gene>
<dbReference type="EMBL" id="JAYKXP010000388">
    <property type="protein sequence ID" value="KAK7013618.1"/>
    <property type="molecule type" value="Genomic_DNA"/>
</dbReference>
<evidence type="ECO:0000256" key="2">
    <source>
        <dbReference type="ARBA" id="ARBA00022741"/>
    </source>
</evidence>
<dbReference type="PANTHER" id="PTHR44329">
    <property type="entry name" value="SERINE/THREONINE-PROTEIN KINASE TNNI3K-RELATED"/>
    <property type="match status" value="1"/>
</dbReference>
<comment type="caution">
    <text evidence="6">The sequence shown here is derived from an EMBL/GenBank/DDBJ whole genome shotgun (WGS) entry which is preliminary data.</text>
</comment>
<dbReference type="InterPro" id="IPR008271">
    <property type="entry name" value="Ser/Thr_kinase_AS"/>
</dbReference>
<organism evidence="6 7">
    <name type="scientific">Paramarasmius palmivorus</name>
    <dbReference type="NCBI Taxonomy" id="297713"/>
    <lineage>
        <taxon>Eukaryota</taxon>
        <taxon>Fungi</taxon>
        <taxon>Dikarya</taxon>
        <taxon>Basidiomycota</taxon>
        <taxon>Agaricomycotina</taxon>
        <taxon>Agaricomycetes</taxon>
        <taxon>Agaricomycetidae</taxon>
        <taxon>Agaricales</taxon>
        <taxon>Marasmiineae</taxon>
        <taxon>Marasmiaceae</taxon>
        <taxon>Paramarasmius</taxon>
    </lineage>
</organism>
<keyword evidence="3" id="KW-0418">Kinase</keyword>
<dbReference type="PROSITE" id="PS50011">
    <property type="entry name" value="PROTEIN_KINASE_DOM"/>
    <property type="match status" value="1"/>
</dbReference>
<dbReference type="SMART" id="SM00220">
    <property type="entry name" value="S_TKc"/>
    <property type="match status" value="1"/>
</dbReference>
<dbReference type="SUPFAM" id="SSF56112">
    <property type="entry name" value="Protein kinase-like (PK-like)"/>
    <property type="match status" value="1"/>
</dbReference>
<dbReference type="AlphaFoldDB" id="A0AAW0AKC8"/>
<evidence type="ECO:0000256" key="1">
    <source>
        <dbReference type="ARBA" id="ARBA00022679"/>
    </source>
</evidence>
<evidence type="ECO:0000256" key="4">
    <source>
        <dbReference type="ARBA" id="ARBA00022840"/>
    </source>
</evidence>
<evidence type="ECO:0000259" key="5">
    <source>
        <dbReference type="PROSITE" id="PS50011"/>
    </source>
</evidence>
<dbReference type="GO" id="GO:0005524">
    <property type="term" value="F:ATP binding"/>
    <property type="evidence" value="ECO:0007669"/>
    <property type="project" value="UniProtKB-KW"/>
</dbReference>
<dbReference type="InterPro" id="IPR001245">
    <property type="entry name" value="Ser-Thr/Tyr_kinase_cat_dom"/>
</dbReference>
<proteinExistence type="predicted"/>
<name>A0AAW0AKC8_9AGAR</name>
<feature type="domain" description="Protein kinase" evidence="5">
    <location>
        <begin position="1"/>
        <end position="240"/>
    </location>
</feature>
<evidence type="ECO:0000313" key="7">
    <source>
        <dbReference type="Proteomes" id="UP001383192"/>
    </source>
</evidence>
<dbReference type="InterPro" id="IPR051681">
    <property type="entry name" value="Ser/Thr_Kinases-Pseudokinases"/>
</dbReference>
<accession>A0AAW0AKC8</accession>
<dbReference type="PROSITE" id="PS00108">
    <property type="entry name" value="PROTEIN_KINASE_ST"/>
    <property type="match status" value="1"/>
</dbReference>
<dbReference type="Proteomes" id="UP001383192">
    <property type="component" value="Unassembled WGS sequence"/>
</dbReference>
<reference evidence="6 7" key="1">
    <citation type="submission" date="2024-01" db="EMBL/GenBank/DDBJ databases">
        <title>A draft genome for a cacao thread blight-causing isolate of Paramarasmius palmivorus.</title>
        <authorList>
            <person name="Baruah I.K."/>
            <person name="Bukari Y."/>
            <person name="Amoako-Attah I."/>
            <person name="Meinhardt L.W."/>
            <person name="Bailey B.A."/>
            <person name="Cohen S.P."/>
        </authorList>
    </citation>
    <scope>NUCLEOTIDE SEQUENCE [LARGE SCALE GENOMIC DNA]</scope>
    <source>
        <strain evidence="6 7">GH-12</strain>
    </source>
</reference>
<protein>
    <recommendedName>
        <fullName evidence="5">Protein kinase domain-containing protein</fullName>
    </recommendedName>
</protein>
<dbReference type="InterPro" id="IPR000719">
    <property type="entry name" value="Prot_kinase_dom"/>
</dbReference>
<evidence type="ECO:0000313" key="6">
    <source>
        <dbReference type="EMBL" id="KAK7013618.1"/>
    </source>
</evidence>